<evidence type="ECO:0000259" key="8">
    <source>
        <dbReference type="PROSITE" id="PS50928"/>
    </source>
</evidence>
<reference evidence="9 10" key="2">
    <citation type="journal article" date="2011" name="Stand. Genomic Sci.">
        <title>Complete genome sequence of Truepera radiovictrix type strain (RQ-24).</title>
        <authorList>
            <person name="Ivanova N."/>
            <person name="Rohde C."/>
            <person name="Munk C."/>
            <person name="Nolan M."/>
            <person name="Lucas S."/>
            <person name="Del Rio T.G."/>
            <person name="Tice H."/>
            <person name="Deshpande S."/>
            <person name="Cheng J.F."/>
            <person name="Tapia R."/>
            <person name="Han C."/>
            <person name="Goodwin L."/>
            <person name="Pitluck S."/>
            <person name="Liolios K."/>
            <person name="Mavromatis K."/>
            <person name="Mikhailova N."/>
            <person name="Pati A."/>
            <person name="Chen A."/>
            <person name="Palaniappan K."/>
            <person name="Land M."/>
            <person name="Hauser L."/>
            <person name="Chang Y.J."/>
            <person name="Jeffries C.D."/>
            <person name="Brambilla E."/>
            <person name="Rohde M."/>
            <person name="Goker M."/>
            <person name="Tindall B.J."/>
            <person name="Woyke T."/>
            <person name="Bristow J."/>
            <person name="Eisen J.A."/>
            <person name="Markowitz V."/>
            <person name="Hugenholtz P."/>
            <person name="Kyrpides N.C."/>
            <person name="Klenk H.P."/>
            <person name="Lapidus A."/>
        </authorList>
    </citation>
    <scope>NUCLEOTIDE SEQUENCE [LARGE SCALE GENOMIC DNA]</scope>
    <source>
        <strain evidence="10">DSM 17093 / CIP 108686 / LMG 22925 / RQ-24</strain>
    </source>
</reference>
<keyword evidence="5 7" id="KW-1133">Transmembrane helix</keyword>
<dbReference type="Proteomes" id="UP000000379">
    <property type="component" value="Chromosome"/>
</dbReference>
<dbReference type="OrthoDB" id="3817793at2"/>
<evidence type="ECO:0000313" key="10">
    <source>
        <dbReference type="Proteomes" id="UP000000379"/>
    </source>
</evidence>
<dbReference type="AlphaFoldDB" id="D7CRW8"/>
<keyword evidence="10" id="KW-1185">Reference proteome</keyword>
<dbReference type="GO" id="GO:0005886">
    <property type="term" value="C:plasma membrane"/>
    <property type="evidence" value="ECO:0007669"/>
    <property type="project" value="UniProtKB-SubCell"/>
</dbReference>
<feature type="transmembrane region" description="Helical" evidence="7">
    <location>
        <begin position="195"/>
        <end position="220"/>
    </location>
</feature>
<feature type="transmembrane region" description="Helical" evidence="7">
    <location>
        <begin position="119"/>
        <end position="140"/>
    </location>
</feature>
<evidence type="ECO:0000256" key="7">
    <source>
        <dbReference type="RuleBase" id="RU363032"/>
    </source>
</evidence>
<evidence type="ECO:0000256" key="1">
    <source>
        <dbReference type="ARBA" id="ARBA00004651"/>
    </source>
</evidence>
<comment type="similarity">
    <text evidence="7">Belongs to the binding-protein-dependent transport system permease family.</text>
</comment>
<keyword evidence="3" id="KW-1003">Cell membrane</keyword>
<dbReference type="eggNOG" id="COG0395">
    <property type="taxonomic scope" value="Bacteria"/>
</dbReference>
<dbReference type="KEGG" id="tra:Trad_2184"/>
<dbReference type="PANTHER" id="PTHR32243:SF18">
    <property type="entry name" value="INNER MEMBRANE ABC TRANSPORTER PERMEASE PROTEIN YCJP"/>
    <property type="match status" value="1"/>
</dbReference>
<accession>D7CRW8</accession>
<dbReference type="SUPFAM" id="SSF161098">
    <property type="entry name" value="MetI-like"/>
    <property type="match status" value="1"/>
</dbReference>
<comment type="subcellular location">
    <subcellularLocation>
        <location evidence="1 7">Cell membrane</location>
        <topology evidence="1 7">Multi-pass membrane protein</topology>
    </subcellularLocation>
</comment>
<dbReference type="PROSITE" id="PS50928">
    <property type="entry name" value="ABC_TM1"/>
    <property type="match status" value="1"/>
</dbReference>
<evidence type="ECO:0000256" key="6">
    <source>
        <dbReference type="ARBA" id="ARBA00023136"/>
    </source>
</evidence>
<evidence type="ECO:0000313" key="9">
    <source>
        <dbReference type="EMBL" id="ADI15296.1"/>
    </source>
</evidence>
<dbReference type="PANTHER" id="PTHR32243">
    <property type="entry name" value="MALTOSE TRANSPORT SYSTEM PERMEASE-RELATED"/>
    <property type="match status" value="1"/>
</dbReference>
<reference evidence="10" key="1">
    <citation type="submission" date="2010-05" db="EMBL/GenBank/DDBJ databases">
        <title>The complete genome of Truepera radiovictris DSM 17093.</title>
        <authorList>
            <consortium name="US DOE Joint Genome Institute (JGI-PGF)"/>
            <person name="Lucas S."/>
            <person name="Copeland A."/>
            <person name="Lapidus A."/>
            <person name="Glavina del Rio T."/>
            <person name="Dalin E."/>
            <person name="Tice H."/>
            <person name="Bruce D."/>
            <person name="Goodwin L."/>
            <person name="Pitluck S."/>
            <person name="Kyrpides N."/>
            <person name="Mavromatis K."/>
            <person name="Ovchinnikova G."/>
            <person name="Munk A.C."/>
            <person name="Detter J.C."/>
            <person name="Han C."/>
            <person name="Tapia R."/>
            <person name="Land M."/>
            <person name="Hauser L."/>
            <person name="Markowitz V."/>
            <person name="Cheng J.-F."/>
            <person name="Hugenholtz P."/>
            <person name="Woyke T."/>
            <person name="Wu D."/>
            <person name="Tindall B."/>
            <person name="Pomrenke H.G."/>
            <person name="Brambilla E."/>
            <person name="Klenk H.-P."/>
            <person name="Eisen J.A."/>
        </authorList>
    </citation>
    <scope>NUCLEOTIDE SEQUENCE [LARGE SCALE GENOMIC DNA]</scope>
    <source>
        <strain evidence="10">DSM 17093 / CIP 108686 / LMG 22925 / RQ-24</strain>
    </source>
</reference>
<dbReference type="InterPro" id="IPR035906">
    <property type="entry name" value="MetI-like_sf"/>
</dbReference>
<feature type="transmembrane region" description="Helical" evidence="7">
    <location>
        <begin position="152"/>
        <end position="174"/>
    </location>
</feature>
<feature type="transmembrane region" description="Helical" evidence="7">
    <location>
        <begin position="90"/>
        <end position="112"/>
    </location>
</feature>
<dbReference type="Pfam" id="PF00528">
    <property type="entry name" value="BPD_transp_1"/>
    <property type="match status" value="1"/>
</dbReference>
<feature type="transmembrane region" description="Helical" evidence="7">
    <location>
        <begin position="27"/>
        <end position="48"/>
    </location>
</feature>
<dbReference type="STRING" id="649638.Trad_2184"/>
<evidence type="ECO:0000256" key="3">
    <source>
        <dbReference type="ARBA" id="ARBA00022475"/>
    </source>
</evidence>
<dbReference type="GO" id="GO:0055085">
    <property type="term" value="P:transmembrane transport"/>
    <property type="evidence" value="ECO:0007669"/>
    <property type="project" value="InterPro"/>
</dbReference>
<gene>
    <name evidence="9" type="ordered locus">Trad_2184</name>
</gene>
<feature type="transmembrane region" description="Helical" evidence="7">
    <location>
        <begin position="252"/>
        <end position="273"/>
    </location>
</feature>
<dbReference type="InterPro" id="IPR050901">
    <property type="entry name" value="BP-dep_ABC_trans_perm"/>
</dbReference>
<keyword evidence="4 7" id="KW-0812">Transmembrane</keyword>
<dbReference type="HOGENOM" id="CLU_016047_1_2_0"/>
<dbReference type="EMBL" id="CP002049">
    <property type="protein sequence ID" value="ADI15296.1"/>
    <property type="molecule type" value="Genomic_DNA"/>
</dbReference>
<evidence type="ECO:0000256" key="5">
    <source>
        <dbReference type="ARBA" id="ARBA00022989"/>
    </source>
</evidence>
<dbReference type="CDD" id="cd06261">
    <property type="entry name" value="TM_PBP2"/>
    <property type="match status" value="1"/>
</dbReference>
<organism evidence="9 10">
    <name type="scientific">Truepera radiovictrix (strain DSM 17093 / CIP 108686 / LMG 22925 / RQ-24)</name>
    <dbReference type="NCBI Taxonomy" id="649638"/>
    <lineage>
        <taxon>Bacteria</taxon>
        <taxon>Thermotogati</taxon>
        <taxon>Deinococcota</taxon>
        <taxon>Deinococci</taxon>
        <taxon>Trueperales</taxon>
        <taxon>Trueperaceae</taxon>
        <taxon>Truepera</taxon>
    </lineage>
</organism>
<feature type="domain" description="ABC transmembrane type-1" evidence="8">
    <location>
        <begin position="86"/>
        <end position="273"/>
    </location>
</feature>
<dbReference type="RefSeq" id="WP_013178660.1">
    <property type="nucleotide sequence ID" value="NC_014221.1"/>
</dbReference>
<dbReference type="InterPro" id="IPR000515">
    <property type="entry name" value="MetI-like"/>
</dbReference>
<sequence>MSRAGSVTVYPTQARAYKRNARLQSALIYLLMALVLVIILFPFVWMILTSFRNQIANTSPVPVWFFTPTLENYRNVIQRNDFLFFTWNSLVVATLSTLLGLVLGLPAAYSIARFKQNGLALAILIARLTPYITYLVPWYLAFRALGLIDTYVALTLTHLIVGMPLIIWIMISFFEDVPTELEEAAFVDGSSRLGVFFRIVLPLAAPGVVAASILAFIFSWNQFLFSLILSGPNTRPVPVAVFNFISYGQIDFGGLGAAAVLITLPVILLTLVIQRYIVSGLTMGAVKG</sequence>
<keyword evidence="2 7" id="KW-0813">Transport</keyword>
<name>D7CRW8_TRURR</name>
<keyword evidence="6 7" id="KW-0472">Membrane</keyword>
<evidence type="ECO:0000256" key="4">
    <source>
        <dbReference type="ARBA" id="ARBA00022692"/>
    </source>
</evidence>
<proteinExistence type="inferred from homology"/>
<protein>
    <submittedName>
        <fullName evidence="9">Binding-protein-dependent transport systems inner membrane component</fullName>
    </submittedName>
</protein>
<evidence type="ECO:0000256" key="2">
    <source>
        <dbReference type="ARBA" id="ARBA00022448"/>
    </source>
</evidence>
<dbReference type="Gene3D" id="1.10.3720.10">
    <property type="entry name" value="MetI-like"/>
    <property type="match status" value="1"/>
</dbReference>